<gene>
    <name evidence="3" type="ORF">MWN33_05715</name>
</gene>
<reference evidence="3 4" key="1">
    <citation type="submission" date="2022-04" db="EMBL/GenBank/DDBJ databases">
        <authorList>
            <person name="Grouzdev D.S."/>
            <person name="Pantiukh K.S."/>
            <person name="Krutkina M.S."/>
        </authorList>
    </citation>
    <scope>NUCLEOTIDE SEQUENCE [LARGE SCALE GENOMIC DNA]</scope>
    <source>
        <strain evidence="3 4">Jip08</strain>
    </source>
</reference>
<dbReference type="Proteomes" id="UP001202867">
    <property type="component" value="Unassembled WGS sequence"/>
</dbReference>
<proteinExistence type="inferred from homology"/>
<sequence length="398" mass="44898">MRPGTPGFIARRLVEAREARSLNRQLALGNLIGKPSSTISRWETGEVTPEPEALDALARALNVRRSYFLRPMPDHGGGAFFLRARKSVEPAVQARERARLRWAQDISLVLQHYYDFPKYDVPDFLHGRSYASLADEDIEAIAGDLRAHWNLGTGPIASMISVLEMHGFVVVYDVADSGRLDGVCNWSHADQRPYVLLARDKESFFRSQMDAAHEMAHAVLHRLLTQEQFEQDFDRIESQAFRLASAFLMPATSFAVEVRQLTLAGFLALKERWRCSVKAMIMRCSDLNLIDKAAATQLYKHYSFKGWNRGEPLDREWPRDNPKLMARAIRDLVESGARSKQDLLETEFVISARDVEDLVSLPNGWFDANGTVVSLPLIRKTSIASGGDVVRFPPRDAS</sequence>
<dbReference type="SMART" id="SM00530">
    <property type="entry name" value="HTH_XRE"/>
    <property type="match status" value="1"/>
</dbReference>
<accession>A0ABT0DJS5</accession>
<dbReference type="CDD" id="cd00093">
    <property type="entry name" value="HTH_XRE"/>
    <property type="match status" value="1"/>
</dbReference>
<protein>
    <submittedName>
        <fullName evidence="3">XRE family transcriptional regulator</fullName>
    </submittedName>
</protein>
<dbReference type="PROSITE" id="PS50943">
    <property type="entry name" value="HTH_CROC1"/>
    <property type="match status" value="1"/>
</dbReference>
<comment type="similarity">
    <text evidence="1">Belongs to the short-chain fatty acyl-CoA assimilation regulator (ScfR) family.</text>
</comment>
<dbReference type="Gene3D" id="1.10.260.40">
    <property type="entry name" value="lambda repressor-like DNA-binding domains"/>
    <property type="match status" value="1"/>
</dbReference>
<dbReference type="Pfam" id="PF01381">
    <property type="entry name" value="HTH_3"/>
    <property type="match status" value="1"/>
</dbReference>
<name>A0ABT0DJS5_9HYPH</name>
<dbReference type="InterPro" id="IPR010982">
    <property type="entry name" value="Lambda_DNA-bd_dom_sf"/>
</dbReference>
<evidence type="ECO:0000259" key="2">
    <source>
        <dbReference type="PROSITE" id="PS50943"/>
    </source>
</evidence>
<dbReference type="SUPFAM" id="SSF47413">
    <property type="entry name" value="lambda repressor-like DNA-binding domains"/>
    <property type="match status" value="1"/>
</dbReference>
<evidence type="ECO:0000256" key="1">
    <source>
        <dbReference type="ARBA" id="ARBA00007227"/>
    </source>
</evidence>
<dbReference type="InterPro" id="IPR052345">
    <property type="entry name" value="Rad_response_metalloprotease"/>
</dbReference>
<dbReference type="InterPro" id="IPR001387">
    <property type="entry name" value="Cro/C1-type_HTH"/>
</dbReference>
<comment type="caution">
    <text evidence="3">The sequence shown here is derived from an EMBL/GenBank/DDBJ whole genome shotgun (WGS) entry which is preliminary data.</text>
</comment>
<dbReference type="InterPro" id="IPR010359">
    <property type="entry name" value="IrrE_HExxH"/>
</dbReference>
<dbReference type="PANTHER" id="PTHR43236:SF1">
    <property type="entry name" value="BLL7220 PROTEIN"/>
    <property type="match status" value="1"/>
</dbReference>
<dbReference type="PANTHER" id="PTHR43236">
    <property type="entry name" value="ANTITOXIN HIGA1"/>
    <property type="match status" value="1"/>
</dbReference>
<organism evidence="3 4">
    <name type="scientific">Ancylobacter koreensis</name>
    <dbReference type="NCBI Taxonomy" id="266121"/>
    <lineage>
        <taxon>Bacteria</taxon>
        <taxon>Pseudomonadati</taxon>
        <taxon>Pseudomonadota</taxon>
        <taxon>Alphaproteobacteria</taxon>
        <taxon>Hyphomicrobiales</taxon>
        <taxon>Xanthobacteraceae</taxon>
        <taxon>Ancylobacter</taxon>
    </lineage>
</organism>
<dbReference type="EMBL" id="JALKCG010000001">
    <property type="protein sequence ID" value="MCK0207528.1"/>
    <property type="molecule type" value="Genomic_DNA"/>
</dbReference>
<keyword evidence="4" id="KW-1185">Reference proteome</keyword>
<feature type="domain" description="HTH cro/C1-type" evidence="2">
    <location>
        <begin position="13"/>
        <end position="68"/>
    </location>
</feature>
<evidence type="ECO:0000313" key="4">
    <source>
        <dbReference type="Proteomes" id="UP001202867"/>
    </source>
</evidence>
<reference evidence="4" key="2">
    <citation type="submission" date="2023-07" db="EMBL/GenBank/DDBJ databases">
        <title>Ancylobacter moscoviensis sp. nov., facultatively methylotrophic bacteria from activated sludge and the reclassification of Starkeya novella (Starkey 1934) Kelly et al. 2000 as Ancylobacter novellus comb. nov., Starkeya koreensis Im et al. 2006 as Ancylobacter koreensis comb.nov., Angulomicrobium tetraedrale Vasil'eva et al. 1986 as Ancylobacter tetraedralis comb. nov., Angulomicrobium amanitiforme Fritz et al. 2004 as Ancylobacter amanitiformis comb. nov. and Methylorhabdus multivorans Doronina et al. 1996 as Ancylobacter multivorans comb. nov. and emended description of the genus Ancylobacter.</title>
        <authorList>
            <person name="Doronina N."/>
            <person name="Chemodurova A."/>
            <person name="Grouzdev D."/>
            <person name="Koziaeva V."/>
            <person name="Shi W."/>
            <person name="Wu L."/>
            <person name="Kaparullina E."/>
        </authorList>
    </citation>
    <scope>NUCLEOTIDE SEQUENCE [LARGE SCALE GENOMIC DNA]</scope>
    <source>
        <strain evidence="4">Jip08</strain>
    </source>
</reference>
<evidence type="ECO:0000313" key="3">
    <source>
        <dbReference type="EMBL" id="MCK0207528.1"/>
    </source>
</evidence>
<dbReference type="RefSeq" id="WP_247199465.1">
    <property type="nucleotide sequence ID" value="NZ_JALKCG010000001.1"/>
</dbReference>
<dbReference type="Pfam" id="PF06114">
    <property type="entry name" value="Peptidase_M78"/>
    <property type="match status" value="1"/>
</dbReference>